<sequence length="180" mass="21193">MNRFINLVKDLLSSKKETLANPFRIHENDWIRLSDPRIDVQVYGILRSEITDSNGIRVGSLHYFHCFDHETTRNIDLVTVVTEDENGNTWKWFSVTTLPRNRISFEGHLPRMFRYKEQVWISKDKRVSIPVWREGVKFSMPPMETYSCFNQNFLIWIPIDETEKPVFGQACISQVLVVKG</sequence>
<evidence type="ECO:0000313" key="2">
    <source>
        <dbReference type="Proteomes" id="UP000034616"/>
    </source>
</evidence>
<dbReference type="EMBL" id="LCAH01000010">
    <property type="protein sequence ID" value="KKR86631.1"/>
    <property type="molecule type" value="Genomic_DNA"/>
</dbReference>
<proteinExistence type="predicted"/>
<dbReference type="AlphaFoldDB" id="A0A0G0UGQ7"/>
<protein>
    <submittedName>
        <fullName evidence="1">Uncharacterized protein</fullName>
    </submittedName>
</protein>
<gene>
    <name evidence="1" type="ORF">UU35_C0010G0009</name>
</gene>
<dbReference type="Proteomes" id="UP000034616">
    <property type="component" value="Unassembled WGS sequence"/>
</dbReference>
<organism evidence="1 2">
    <name type="scientific">Candidatus Uhrbacteria bacterium GW2011_GWC2_41_11</name>
    <dbReference type="NCBI Taxonomy" id="1618985"/>
    <lineage>
        <taxon>Bacteria</taxon>
        <taxon>Candidatus Uhriibacteriota</taxon>
    </lineage>
</organism>
<name>A0A0G0UGQ7_9BACT</name>
<reference evidence="1 2" key="1">
    <citation type="journal article" date="2015" name="Nature">
        <title>rRNA introns, odd ribosomes, and small enigmatic genomes across a large radiation of phyla.</title>
        <authorList>
            <person name="Brown C.T."/>
            <person name="Hug L.A."/>
            <person name="Thomas B.C."/>
            <person name="Sharon I."/>
            <person name="Castelle C.J."/>
            <person name="Singh A."/>
            <person name="Wilkins M.J."/>
            <person name="Williams K.H."/>
            <person name="Banfield J.F."/>
        </authorList>
    </citation>
    <scope>NUCLEOTIDE SEQUENCE [LARGE SCALE GENOMIC DNA]</scope>
</reference>
<accession>A0A0G0UGQ7</accession>
<evidence type="ECO:0000313" key="1">
    <source>
        <dbReference type="EMBL" id="KKR86631.1"/>
    </source>
</evidence>
<comment type="caution">
    <text evidence="1">The sequence shown here is derived from an EMBL/GenBank/DDBJ whole genome shotgun (WGS) entry which is preliminary data.</text>
</comment>